<dbReference type="KEGG" id="mew:MSWAN_2223"/>
<evidence type="ECO:0000313" key="2">
    <source>
        <dbReference type="EMBL" id="AEG19231.1"/>
    </source>
</evidence>
<dbReference type="OrthoDB" id="385439at2157"/>
<keyword evidence="1" id="KW-0472">Membrane</keyword>
<proteinExistence type="predicted"/>
<protein>
    <submittedName>
        <fullName evidence="2">Uncharacterized protein</fullName>
    </submittedName>
</protein>
<keyword evidence="1" id="KW-0812">Transmembrane</keyword>
<reference evidence="2 3" key="1">
    <citation type="journal article" date="2014" name="Int. J. Syst. Evol. Microbiol.">
        <title>Methanobacterium paludis sp. nov. and a novel strain of Methanobacterium lacus isolated from northern peatlands.</title>
        <authorList>
            <person name="Cadillo-Quiroz H."/>
            <person name="Brauer S.L."/>
            <person name="Goodson N."/>
            <person name="Yavitt J.B."/>
            <person name="Zinder S.H."/>
        </authorList>
    </citation>
    <scope>NUCLEOTIDE SEQUENCE [LARGE SCALE GENOMIC DNA]</scope>
    <source>
        <strain evidence="3">DSM 25820 / JCM 18151 / SWAN1</strain>
    </source>
</reference>
<organism evidence="2 3">
    <name type="scientific">Methanobacterium paludis (strain DSM 25820 / JCM 18151 / SWAN1)</name>
    <dbReference type="NCBI Taxonomy" id="868131"/>
    <lineage>
        <taxon>Archaea</taxon>
        <taxon>Methanobacteriati</taxon>
        <taxon>Methanobacteriota</taxon>
        <taxon>Methanomada group</taxon>
        <taxon>Methanobacteria</taxon>
        <taxon>Methanobacteriales</taxon>
        <taxon>Methanobacteriaceae</taxon>
        <taxon>Methanobacterium</taxon>
    </lineage>
</organism>
<dbReference type="HOGENOM" id="CLU_1544232_0_0_2"/>
<gene>
    <name evidence="2" type="ordered locus">MSWAN_2223</name>
</gene>
<dbReference type="Proteomes" id="UP000009231">
    <property type="component" value="Chromosome"/>
</dbReference>
<dbReference type="EMBL" id="CP002772">
    <property type="protein sequence ID" value="AEG19231.1"/>
    <property type="molecule type" value="Genomic_DNA"/>
</dbReference>
<dbReference type="STRING" id="868131.MSWAN_2223"/>
<keyword evidence="3" id="KW-1185">Reference proteome</keyword>
<dbReference type="AlphaFoldDB" id="F6D4J1"/>
<accession>F6D4J1</accession>
<feature type="transmembrane region" description="Helical" evidence="1">
    <location>
        <begin position="47"/>
        <end position="64"/>
    </location>
</feature>
<evidence type="ECO:0000256" key="1">
    <source>
        <dbReference type="SAM" id="Phobius"/>
    </source>
</evidence>
<dbReference type="RefSeq" id="WP_013826730.1">
    <property type="nucleotide sequence ID" value="NC_015574.1"/>
</dbReference>
<keyword evidence="1" id="KW-1133">Transmembrane helix</keyword>
<name>F6D4J1_METPW</name>
<evidence type="ECO:0000313" key="3">
    <source>
        <dbReference type="Proteomes" id="UP000009231"/>
    </source>
</evidence>
<feature type="transmembrane region" description="Helical" evidence="1">
    <location>
        <begin position="12"/>
        <end position="31"/>
    </location>
</feature>
<dbReference type="GeneID" id="10669748"/>
<sequence>MTIKKFLTESYRSPVGAALLTLILPYIYAIFTNKDWIAVIYNIPKEIWIFLAILLLLWIITISIRRKMSFYHSPYGIVPTFGWINVGEWEYDGVIWKARTPNPGPFPDKKPSIYIENTPRCPICKTELEQSDKFYWYSWSCVRCSFRKITWNTFSKVKKRVEKIVKRNIEVAEEEYFIKHGNK</sequence>